<feature type="domain" description="HTH lysR-type" evidence="5">
    <location>
        <begin position="1"/>
        <end position="58"/>
    </location>
</feature>
<accession>A0A964WTY0</accession>
<dbReference type="Proteomes" id="UP000773614">
    <property type="component" value="Unassembled WGS sequence"/>
</dbReference>
<dbReference type="RefSeq" id="WP_161140821.1">
    <property type="nucleotide sequence ID" value="NZ_SPKJ01000038.1"/>
</dbReference>
<dbReference type="PROSITE" id="PS50931">
    <property type="entry name" value="HTH_LYSR"/>
    <property type="match status" value="1"/>
</dbReference>
<dbReference type="FunFam" id="1.10.10.10:FF:000001">
    <property type="entry name" value="LysR family transcriptional regulator"/>
    <property type="match status" value="1"/>
</dbReference>
<dbReference type="Gene3D" id="3.40.190.10">
    <property type="entry name" value="Periplasmic binding protein-like II"/>
    <property type="match status" value="2"/>
</dbReference>
<keyword evidence="3" id="KW-0238">DNA-binding</keyword>
<dbReference type="InterPro" id="IPR036388">
    <property type="entry name" value="WH-like_DNA-bd_sf"/>
</dbReference>
<dbReference type="InterPro" id="IPR036390">
    <property type="entry name" value="WH_DNA-bd_sf"/>
</dbReference>
<dbReference type="InterPro" id="IPR000847">
    <property type="entry name" value="LysR_HTH_N"/>
</dbReference>
<comment type="similarity">
    <text evidence="1">Belongs to the LysR transcriptional regulatory family.</text>
</comment>
<evidence type="ECO:0000313" key="7">
    <source>
        <dbReference type="Proteomes" id="UP000773614"/>
    </source>
</evidence>
<dbReference type="GO" id="GO:0003677">
    <property type="term" value="F:DNA binding"/>
    <property type="evidence" value="ECO:0007669"/>
    <property type="project" value="UniProtKB-KW"/>
</dbReference>
<proteinExistence type="inferred from homology"/>
<dbReference type="OrthoDB" id="9811588at2"/>
<dbReference type="AlphaFoldDB" id="A0A964WTY0"/>
<dbReference type="SUPFAM" id="SSF46785">
    <property type="entry name" value="Winged helix' DNA-binding domain"/>
    <property type="match status" value="1"/>
</dbReference>
<gene>
    <name evidence="6" type="ORF">E4O86_12200</name>
</gene>
<dbReference type="InterPro" id="IPR005119">
    <property type="entry name" value="LysR_subst-bd"/>
</dbReference>
<evidence type="ECO:0000256" key="2">
    <source>
        <dbReference type="ARBA" id="ARBA00023015"/>
    </source>
</evidence>
<dbReference type="EMBL" id="SPKJ01000038">
    <property type="protein sequence ID" value="MYZ48471.1"/>
    <property type="molecule type" value="Genomic_DNA"/>
</dbReference>
<comment type="caution">
    <text evidence="6">The sequence shown here is derived from an EMBL/GenBank/DDBJ whole genome shotgun (WGS) entry which is preliminary data.</text>
</comment>
<evidence type="ECO:0000256" key="1">
    <source>
        <dbReference type="ARBA" id="ARBA00009437"/>
    </source>
</evidence>
<dbReference type="Pfam" id="PF00126">
    <property type="entry name" value="HTH_1"/>
    <property type="match status" value="1"/>
</dbReference>
<dbReference type="SUPFAM" id="SSF53850">
    <property type="entry name" value="Periplasmic binding protein-like II"/>
    <property type="match status" value="1"/>
</dbReference>
<dbReference type="GO" id="GO:0003700">
    <property type="term" value="F:DNA-binding transcription factor activity"/>
    <property type="evidence" value="ECO:0007669"/>
    <property type="project" value="InterPro"/>
</dbReference>
<dbReference type="PRINTS" id="PR00039">
    <property type="entry name" value="HTHLYSR"/>
</dbReference>
<dbReference type="Pfam" id="PF03466">
    <property type="entry name" value="LysR_substrate"/>
    <property type="match status" value="1"/>
</dbReference>
<dbReference type="PANTHER" id="PTHR30346">
    <property type="entry name" value="TRANSCRIPTIONAL DUAL REGULATOR HCAR-RELATED"/>
    <property type="match status" value="1"/>
</dbReference>
<evidence type="ECO:0000259" key="5">
    <source>
        <dbReference type="PROSITE" id="PS50931"/>
    </source>
</evidence>
<keyword evidence="2" id="KW-0805">Transcription regulation</keyword>
<sequence length="304" mass="33977">MELRHLRYFVSVAEEGTLTRAAKRLGIQQPPLGQQIRALEEELKVDLFDRTPKRIVLNAAGEVFLQDVRRVLTAVEEMVQHVRRFERGEQGKVTIGFTSSASLNPVAPRVIRTFLTEFPYAELDVEERETYELLQGVLERRTDVAFIRVNPRTYDDLEAHVLDEEPFVAAIPAGHALAAAGDDLPLAALNGAPFILYPRRVDGPGYFDEIMAAMDRAGIGVDIVGEVSRSVSALSLVAAGQGFTIVPASLRIMHRESVVYREIRGQDLHRLPLYVVHRRDVDLRLARNFLATATRFARRTPAGA</sequence>
<organism evidence="6 7">
    <name type="scientific">Propylenella binzhouense</name>
    <dbReference type="NCBI Taxonomy" id="2555902"/>
    <lineage>
        <taxon>Bacteria</taxon>
        <taxon>Pseudomonadati</taxon>
        <taxon>Pseudomonadota</taxon>
        <taxon>Alphaproteobacteria</taxon>
        <taxon>Hyphomicrobiales</taxon>
        <taxon>Propylenellaceae</taxon>
        <taxon>Propylenella</taxon>
    </lineage>
</organism>
<keyword evidence="7" id="KW-1185">Reference proteome</keyword>
<evidence type="ECO:0000256" key="3">
    <source>
        <dbReference type="ARBA" id="ARBA00023125"/>
    </source>
</evidence>
<dbReference type="GO" id="GO:0032993">
    <property type="term" value="C:protein-DNA complex"/>
    <property type="evidence" value="ECO:0007669"/>
    <property type="project" value="TreeGrafter"/>
</dbReference>
<reference evidence="6" key="1">
    <citation type="submission" date="2019-03" db="EMBL/GenBank/DDBJ databases">
        <title>Afifella sp. nov., isolated from activated sludge.</title>
        <authorList>
            <person name="Li Q."/>
            <person name="Liu Y."/>
        </authorList>
    </citation>
    <scope>NUCLEOTIDE SEQUENCE</scope>
    <source>
        <strain evidence="6">L72</strain>
    </source>
</reference>
<evidence type="ECO:0000313" key="6">
    <source>
        <dbReference type="EMBL" id="MYZ48471.1"/>
    </source>
</evidence>
<dbReference type="PANTHER" id="PTHR30346:SF30">
    <property type="entry name" value="SMALL NEUTRAL PROTEASE REGULATORY PROTEIN"/>
    <property type="match status" value="1"/>
</dbReference>
<dbReference type="Gene3D" id="1.10.10.10">
    <property type="entry name" value="Winged helix-like DNA-binding domain superfamily/Winged helix DNA-binding domain"/>
    <property type="match status" value="1"/>
</dbReference>
<keyword evidence="4" id="KW-0804">Transcription</keyword>
<protein>
    <submittedName>
        <fullName evidence="6">LysR family transcriptional regulator</fullName>
    </submittedName>
</protein>
<name>A0A964WTY0_9HYPH</name>
<evidence type="ECO:0000256" key="4">
    <source>
        <dbReference type="ARBA" id="ARBA00023163"/>
    </source>
</evidence>